<evidence type="ECO:0000313" key="10">
    <source>
        <dbReference type="EMBL" id="MFC6669190.1"/>
    </source>
</evidence>
<dbReference type="PANTHER" id="PTHR43821">
    <property type="entry name" value="NAD(P)H NITROREDUCTASE YDJA-RELATED"/>
    <property type="match status" value="1"/>
</dbReference>
<dbReference type="PANTHER" id="PTHR43821:SF1">
    <property type="entry name" value="NAD(P)H NITROREDUCTASE YDJA-RELATED"/>
    <property type="match status" value="1"/>
</dbReference>
<protein>
    <recommendedName>
        <fullName evidence="8">Putative NAD(P)H nitroreductase</fullName>
        <ecNumber evidence="8">1.-.-.-</ecNumber>
    </recommendedName>
</protein>
<organism evidence="10 11">
    <name type="scientific">Marinobacterium aestuariivivens</name>
    <dbReference type="NCBI Taxonomy" id="1698799"/>
    <lineage>
        <taxon>Bacteria</taxon>
        <taxon>Pseudomonadati</taxon>
        <taxon>Pseudomonadota</taxon>
        <taxon>Gammaproteobacteria</taxon>
        <taxon>Oceanospirillales</taxon>
        <taxon>Oceanospirillaceae</taxon>
        <taxon>Marinobacterium</taxon>
    </lineage>
</organism>
<keyword evidence="4 8" id="KW-0288">FMN</keyword>
<reference evidence="11" key="1">
    <citation type="journal article" date="2019" name="Int. J. Syst. Evol. Microbiol.">
        <title>The Global Catalogue of Microorganisms (GCM) 10K type strain sequencing project: providing services to taxonomists for standard genome sequencing and annotation.</title>
        <authorList>
            <consortium name="The Broad Institute Genomics Platform"/>
            <consortium name="The Broad Institute Genome Sequencing Center for Infectious Disease"/>
            <person name="Wu L."/>
            <person name="Ma J."/>
        </authorList>
    </citation>
    <scope>NUCLEOTIDE SEQUENCE [LARGE SCALE GENOMIC DNA]</scope>
    <source>
        <strain evidence="11">NBRC 111756</strain>
    </source>
</reference>
<dbReference type="Pfam" id="PF00881">
    <property type="entry name" value="Nitroreductase"/>
    <property type="match status" value="1"/>
</dbReference>
<keyword evidence="11" id="KW-1185">Reference proteome</keyword>
<dbReference type="InterPro" id="IPR052530">
    <property type="entry name" value="NAD(P)H_nitroreductase"/>
</dbReference>
<dbReference type="InterPro" id="IPR000415">
    <property type="entry name" value="Nitroreductase-like"/>
</dbReference>
<comment type="similarity">
    <text evidence="2 8">Belongs to the nitroreductase family.</text>
</comment>
<dbReference type="EMBL" id="JBHSWE010000001">
    <property type="protein sequence ID" value="MFC6669190.1"/>
    <property type="molecule type" value="Genomic_DNA"/>
</dbReference>
<proteinExistence type="inferred from homology"/>
<sequence length="186" mass="20161">MDALNALINRVSIPLLEAPGPSEDELELMFRAALRAPDHGGIRPWRFLVVEGEGLDRLGELFMRSALAADPDLPEEKQQKLLKAPRRAPTLVVVIASTREHPKVPKIEQLISAGCAAHGIVIAAHAQGLGAMWRTGDPAYDRGVKQGLGLAEGEEIVGYVYLGTPSRGRAAPELKVEDFVSRWDGD</sequence>
<dbReference type="EC" id="1.-.-.-" evidence="8"/>
<dbReference type="InterPro" id="IPR029479">
    <property type="entry name" value="Nitroreductase"/>
</dbReference>
<keyword evidence="6 8" id="KW-0560">Oxidoreductase</keyword>
<dbReference type="PIRSF" id="PIRSF000232">
    <property type="entry name" value="YdjA"/>
    <property type="match status" value="1"/>
</dbReference>
<name>A0ABW1ZVH3_9GAMM</name>
<evidence type="ECO:0000256" key="6">
    <source>
        <dbReference type="ARBA" id="ARBA00023002"/>
    </source>
</evidence>
<accession>A0ABW1ZVH3</accession>
<dbReference type="SUPFAM" id="SSF55469">
    <property type="entry name" value="FMN-dependent nitroreductase-like"/>
    <property type="match status" value="1"/>
</dbReference>
<evidence type="ECO:0000256" key="7">
    <source>
        <dbReference type="ARBA" id="ARBA00023027"/>
    </source>
</evidence>
<dbReference type="CDD" id="cd02135">
    <property type="entry name" value="YdjA-like"/>
    <property type="match status" value="1"/>
</dbReference>
<dbReference type="Gene3D" id="3.40.109.10">
    <property type="entry name" value="NADH Oxidase"/>
    <property type="match status" value="1"/>
</dbReference>
<evidence type="ECO:0000256" key="4">
    <source>
        <dbReference type="ARBA" id="ARBA00022643"/>
    </source>
</evidence>
<evidence type="ECO:0000313" key="11">
    <source>
        <dbReference type="Proteomes" id="UP001596422"/>
    </source>
</evidence>
<feature type="domain" description="Nitroreductase" evidence="9">
    <location>
        <begin position="18"/>
        <end position="163"/>
    </location>
</feature>
<dbReference type="Proteomes" id="UP001596422">
    <property type="component" value="Unassembled WGS sequence"/>
</dbReference>
<comment type="caution">
    <text evidence="10">The sequence shown here is derived from an EMBL/GenBank/DDBJ whole genome shotgun (WGS) entry which is preliminary data.</text>
</comment>
<evidence type="ECO:0000259" key="9">
    <source>
        <dbReference type="Pfam" id="PF00881"/>
    </source>
</evidence>
<evidence type="ECO:0000256" key="5">
    <source>
        <dbReference type="ARBA" id="ARBA00022857"/>
    </source>
</evidence>
<evidence type="ECO:0000256" key="2">
    <source>
        <dbReference type="ARBA" id="ARBA00007118"/>
    </source>
</evidence>
<keyword evidence="5 8" id="KW-0521">NADP</keyword>
<gene>
    <name evidence="10" type="ORF">ACFQDL_03000</name>
</gene>
<comment type="cofactor">
    <cofactor evidence="1 8">
        <name>FMN</name>
        <dbReference type="ChEBI" id="CHEBI:58210"/>
    </cofactor>
</comment>
<evidence type="ECO:0000256" key="8">
    <source>
        <dbReference type="PIRNR" id="PIRNR000232"/>
    </source>
</evidence>
<dbReference type="InterPro" id="IPR026021">
    <property type="entry name" value="YdjA-like"/>
</dbReference>
<dbReference type="RefSeq" id="WP_379907767.1">
    <property type="nucleotide sequence ID" value="NZ_JBHSWE010000001.1"/>
</dbReference>
<keyword evidence="7 8" id="KW-0520">NAD</keyword>
<keyword evidence="3 8" id="KW-0285">Flavoprotein</keyword>
<evidence type="ECO:0000256" key="1">
    <source>
        <dbReference type="ARBA" id="ARBA00001917"/>
    </source>
</evidence>
<evidence type="ECO:0000256" key="3">
    <source>
        <dbReference type="ARBA" id="ARBA00022630"/>
    </source>
</evidence>